<feature type="domain" description="Carbohydrate kinase PfkB" evidence="13">
    <location>
        <begin position="6"/>
        <end position="298"/>
    </location>
</feature>
<evidence type="ECO:0000256" key="8">
    <source>
        <dbReference type="ARBA" id="ARBA00022840"/>
    </source>
</evidence>
<dbReference type="PANTHER" id="PTHR10584:SF166">
    <property type="entry name" value="RIBOKINASE"/>
    <property type="match status" value="1"/>
</dbReference>
<evidence type="ECO:0000256" key="3">
    <source>
        <dbReference type="ARBA" id="ARBA00016943"/>
    </source>
</evidence>
<organism evidence="14 15">
    <name type="scientific">Roseateles depolymerans</name>
    <dbReference type="NCBI Taxonomy" id="76731"/>
    <lineage>
        <taxon>Bacteria</taxon>
        <taxon>Pseudomonadati</taxon>
        <taxon>Pseudomonadota</taxon>
        <taxon>Betaproteobacteria</taxon>
        <taxon>Burkholderiales</taxon>
        <taxon>Sphaerotilaceae</taxon>
        <taxon>Roseateles</taxon>
    </lineage>
</organism>
<gene>
    <name evidence="12" type="primary">rbsK</name>
    <name evidence="14" type="ORF">DI603_13125</name>
</gene>
<protein>
    <recommendedName>
        <fullName evidence="3 12">Ribokinase</fullName>
        <shortName evidence="12">RK</shortName>
        <ecNumber evidence="2 12">2.7.1.15</ecNumber>
    </recommendedName>
</protein>
<comment type="subunit">
    <text evidence="12">Homodimer.</text>
</comment>
<dbReference type="PRINTS" id="PR00990">
    <property type="entry name" value="RIBOKINASE"/>
</dbReference>
<dbReference type="PROSITE" id="PS00584">
    <property type="entry name" value="PFKB_KINASES_2"/>
    <property type="match status" value="1"/>
</dbReference>
<dbReference type="HAMAP" id="MF_01987">
    <property type="entry name" value="Ribokinase"/>
    <property type="match status" value="1"/>
</dbReference>
<dbReference type="InterPro" id="IPR011611">
    <property type="entry name" value="PfkB_dom"/>
</dbReference>
<evidence type="ECO:0000256" key="7">
    <source>
        <dbReference type="ARBA" id="ARBA00022777"/>
    </source>
</evidence>
<dbReference type="Pfam" id="PF00294">
    <property type="entry name" value="PfkB"/>
    <property type="match status" value="1"/>
</dbReference>
<dbReference type="EC" id="2.7.1.15" evidence="2 12"/>
<comment type="similarity">
    <text evidence="1">Belongs to the carbohydrate kinase pfkB family.</text>
</comment>
<keyword evidence="12" id="KW-0963">Cytoplasm</keyword>
<comment type="activity regulation">
    <text evidence="12">Activated by a monovalent cation that binds near, but not in, the active site. The most likely occupant of the site in vivo is potassium. Ion binding induces a conformational change that may alter substrate affinity.</text>
</comment>
<dbReference type="Gene3D" id="3.40.1190.20">
    <property type="match status" value="1"/>
</dbReference>
<evidence type="ECO:0000256" key="4">
    <source>
        <dbReference type="ARBA" id="ARBA00022679"/>
    </source>
</evidence>
<feature type="binding site" evidence="12">
    <location>
        <position position="253"/>
    </location>
    <ligand>
        <name>K(+)</name>
        <dbReference type="ChEBI" id="CHEBI:29103"/>
    </ligand>
</feature>
<dbReference type="GO" id="GO:0005829">
    <property type="term" value="C:cytosol"/>
    <property type="evidence" value="ECO:0007669"/>
    <property type="project" value="TreeGrafter"/>
</dbReference>
<keyword evidence="11 12" id="KW-0119">Carbohydrate metabolism</keyword>
<evidence type="ECO:0000256" key="6">
    <source>
        <dbReference type="ARBA" id="ARBA00022741"/>
    </source>
</evidence>
<keyword evidence="5 12" id="KW-0479">Metal-binding</keyword>
<dbReference type="GO" id="GO:0005524">
    <property type="term" value="F:ATP binding"/>
    <property type="evidence" value="ECO:0007669"/>
    <property type="project" value="UniProtKB-UniRule"/>
</dbReference>
<keyword evidence="6 12" id="KW-0547">Nucleotide-binding</keyword>
<feature type="binding site" evidence="12">
    <location>
        <position position="287"/>
    </location>
    <ligand>
        <name>K(+)</name>
        <dbReference type="ChEBI" id="CHEBI:29103"/>
    </ligand>
</feature>
<comment type="similarity">
    <text evidence="12">Belongs to the carbohydrate kinase PfkB family. Ribokinase subfamily.</text>
</comment>
<evidence type="ECO:0000256" key="10">
    <source>
        <dbReference type="ARBA" id="ARBA00022958"/>
    </source>
</evidence>
<dbReference type="Proteomes" id="UP000249633">
    <property type="component" value="Unassembled WGS sequence"/>
</dbReference>
<dbReference type="InterPro" id="IPR029056">
    <property type="entry name" value="Ribokinase-like"/>
</dbReference>
<comment type="pathway">
    <text evidence="12">Carbohydrate metabolism; D-ribose degradation; D-ribose 5-phosphate from beta-D-ribopyranose: step 2/2.</text>
</comment>
<dbReference type="InterPro" id="IPR002173">
    <property type="entry name" value="Carboh/pur_kinase_PfkB_CS"/>
</dbReference>
<feature type="binding site" evidence="12">
    <location>
        <begin position="225"/>
        <end position="230"/>
    </location>
    <ligand>
        <name>ATP</name>
        <dbReference type="ChEBI" id="CHEBI:30616"/>
    </ligand>
</feature>
<dbReference type="GO" id="GO:0046872">
    <property type="term" value="F:metal ion binding"/>
    <property type="evidence" value="ECO:0007669"/>
    <property type="project" value="UniProtKB-KW"/>
</dbReference>
<feature type="binding site" evidence="12">
    <location>
        <position position="292"/>
    </location>
    <ligand>
        <name>K(+)</name>
        <dbReference type="ChEBI" id="CHEBI:29103"/>
    </ligand>
</feature>
<proteinExistence type="inferred from homology"/>
<dbReference type="GO" id="GO:0019303">
    <property type="term" value="P:D-ribose catabolic process"/>
    <property type="evidence" value="ECO:0007669"/>
    <property type="project" value="UniProtKB-UniRule"/>
</dbReference>
<evidence type="ECO:0000313" key="14">
    <source>
        <dbReference type="EMBL" id="PZP31303.1"/>
    </source>
</evidence>
<name>A0A2W5DKW9_9BURK</name>
<evidence type="ECO:0000313" key="15">
    <source>
        <dbReference type="Proteomes" id="UP000249633"/>
    </source>
</evidence>
<keyword evidence="7 12" id="KW-0418">Kinase</keyword>
<comment type="function">
    <text evidence="12">Catalyzes the phosphorylation of ribose at O-5 in a reaction requiring ATP and magnesium. The resulting D-ribose-5-phosphate can then be used either for sythesis of nucleotides, histidine, and tryptophan, or as a component of the pentose phosphate pathway.</text>
</comment>
<feature type="binding site" evidence="12">
    <location>
        <begin position="42"/>
        <end position="46"/>
    </location>
    <ligand>
        <name>substrate</name>
    </ligand>
</feature>
<feature type="binding site" evidence="12">
    <location>
        <position position="186"/>
    </location>
    <ligand>
        <name>ATP</name>
        <dbReference type="ChEBI" id="CHEBI:30616"/>
    </ligand>
</feature>
<sequence>MESGPEILVLGSVNRDLIVHAPRLPLPGETLRGQRFGSCLGGKGANQAVAAARLGARVALAARVGQREEGAALVAQLQREGVDVSAIAHPEDETPGVALIVVGAADAENQIVTVAGSNGVLPLQQVDALRLDGLRWLVAQQELPLASVARAFERARAAGVRTLLNAAPFRAGSEALLPLCDLLVVNALEAQALVLETSARTRGEASPEELAQALRAQGPQAVLVSLGAEGLCWVDADGARRQPCRKVQAVDTVGAGDTLVGALVTALSEGQPVDAALAFAQAAAALAVSRAGVQDAMPRREEVDQLLSQD</sequence>
<comment type="cofactor">
    <cofactor evidence="12">
        <name>Mg(2+)</name>
        <dbReference type="ChEBI" id="CHEBI:18420"/>
    </cofactor>
    <text evidence="12">Requires a divalent cation, most likely magnesium in vivo, as an electrophilic catalyst to aid phosphoryl group transfer. It is the chelate of the metal and the nucleotide that is the actual substrate.</text>
</comment>
<reference evidence="14 15" key="1">
    <citation type="submission" date="2017-08" db="EMBL/GenBank/DDBJ databases">
        <title>Infants hospitalized years apart are colonized by the same room-sourced microbial strains.</title>
        <authorList>
            <person name="Brooks B."/>
            <person name="Olm M.R."/>
            <person name="Firek B.A."/>
            <person name="Baker R."/>
            <person name="Thomas B.C."/>
            <person name="Morowitz M.J."/>
            <person name="Banfield J.F."/>
        </authorList>
    </citation>
    <scope>NUCLEOTIDE SEQUENCE [LARGE SCALE GENOMIC DNA]</scope>
    <source>
        <strain evidence="14">S2_012_000_R2_81</strain>
    </source>
</reference>
<evidence type="ECO:0000256" key="9">
    <source>
        <dbReference type="ARBA" id="ARBA00022842"/>
    </source>
</evidence>
<comment type="caution">
    <text evidence="14">The sequence shown here is derived from an EMBL/GenBank/DDBJ whole genome shotgun (WGS) entry which is preliminary data.</text>
</comment>
<feature type="binding site" evidence="12">
    <location>
        <position position="142"/>
    </location>
    <ligand>
        <name>substrate</name>
    </ligand>
</feature>
<dbReference type="CDD" id="cd01174">
    <property type="entry name" value="ribokinase"/>
    <property type="match status" value="1"/>
</dbReference>
<keyword evidence="9 12" id="KW-0460">Magnesium</keyword>
<comment type="catalytic activity">
    <reaction evidence="12">
        <text>D-ribose + ATP = D-ribose 5-phosphate + ADP + H(+)</text>
        <dbReference type="Rhea" id="RHEA:13697"/>
        <dbReference type="ChEBI" id="CHEBI:15378"/>
        <dbReference type="ChEBI" id="CHEBI:30616"/>
        <dbReference type="ChEBI" id="CHEBI:47013"/>
        <dbReference type="ChEBI" id="CHEBI:78346"/>
        <dbReference type="ChEBI" id="CHEBI:456216"/>
        <dbReference type="EC" id="2.7.1.15"/>
    </reaction>
</comment>
<feature type="binding site" evidence="12">
    <location>
        <position position="251"/>
    </location>
    <ligand>
        <name>K(+)</name>
        <dbReference type="ChEBI" id="CHEBI:29103"/>
    </ligand>
</feature>
<evidence type="ECO:0000256" key="1">
    <source>
        <dbReference type="ARBA" id="ARBA00005380"/>
    </source>
</evidence>
<evidence type="ECO:0000256" key="2">
    <source>
        <dbReference type="ARBA" id="ARBA00012035"/>
    </source>
</evidence>
<evidence type="ECO:0000256" key="11">
    <source>
        <dbReference type="ARBA" id="ARBA00023277"/>
    </source>
</evidence>
<dbReference type="InterPro" id="IPR011877">
    <property type="entry name" value="Ribokinase"/>
</dbReference>
<dbReference type="SUPFAM" id="SSF53613">
    <property type="entry name" value="Ribokinase-like"/>
    <property type="match status" value="1"/>
</dbReference>
<keyword evidence="8 12" id="KW-0067">ATP-binding</keyword>
<evidence type="ECO:0000256" key="5">
    <source>
        <dbReference type="ARBA" id="ARBA00022723"/>
    </source>
</evidence>
<dbReference type="GO" id="GO:0004747">
    <property type="term" value="F:ribokinase activity"/>
    <property type="evidence" value="ECO:0007669"/>
    <property type="project" value="UniProtKB-UniRule"/>
</dbReference>
<feature type="binding site" evidence="12">
    <location>
        <begin position="14"/>
        <end position="16"/>
    </location>
    <ligand>
        <name>substrate</name>
    </ligand>
</feature>
<feature type="binding site" evidence="12">
    <location>
        <begin position="256"/>
        <end position="257"/>
    </location>
    <ligand>
        <name>ATP</name>
        <dbReference type="ChEBI" id="CHEBI:30616"/>
    </ligand>
</feature>
<dbReference type="PANTHER" id="PTHR10584">
    <property type="entry name" value="SUGAR KINASE"/>
    <property type="match status" value="1"/>
</dbReference>
<evidence type="ECO:0000256" key="12">
    <source>
        <dbReference type="HAMAP-Rule" id="MF_01987"/>
    </source>
</evidence>
<dbReference type="AlphaFoldDB" id="A0A2W5DKW9"/>
<keyword evidence="10 12" id="KW-0630">Potassium</keyword>
<evidence type="ECO:0000259" key="13">
    <source>
        <dbReference type="Pfam" id="PF00294"/>
    </source>
</evidence>
<comment type="subcellular location">
    <subcellularLocation>
        <location evidence="12">Cytoplasm</location>
    </subcellularLocation>
</comment>
<keyword evidence="4 12" id="KW-0808">Transferase</keyword>
<dbReference type="EMBL" id="QFOD01000011">
    <property type="protein sequence ID" value="PZP31303.1"/>
    <property type="molecule type" value="Genomic_DNA"/>
</dbReference>
<feature type="binding site" evidence="12">
    <location>
        <position position="290"/>
    </location>
    <ligand>
        <name>K(+)</name>
        <dbReference type="ChEBI" id="CHEBI:29103"/>
    </ligand>
</feature>
<feature type="binding site" evidence="12">
    <location>
        <position position="257"/>
    </location>
    <ligand>
        <name>substrate</name>
    </ligand>
</feature>
<feature type="active site" description="Proton acceptor" evidence="12">
    <location>
        <position position="257"/>
    </location>
</feature>
<dbReference type="UniPathway" id="UPA00916">
    <property type="reaction ID" value="UER00889"/>
</dbReference>
<accession>A0A2W5DKW9</accession>
<dbReference type="InterPro" id="IPR002139">
    <property type="entry name" value="Ribo/fructo_kinase"/>
</dbReference>
<comment type="caution">
    <text evidence="12">Lacks conserved residue(s) required for the propagation of feature annotation.</text>
</comment>